<evidence type="ECO:0000313" key="3">
    <source>
        <dbReference type="EMBL" id="WNG50684.1"/>
    </source>
</evidence>
<feature type="chain" id="PRO_5045151794" description="Lipoprotein" evidence="2">
    <location>
        <begin position="20"/>
        <end position="254"/>
    </location>
</feature>
<keyword evidence="4" id="KW-1185">Reference proteome</keyword>
<protein>
    <recommendedName>
        <fullName evidence="5">Lipoprotein</fullName>
    </recommendedName>
</protein>
<keyword evidence="2" id="KW-0732">Signal</keyword>
<evidence type="ECO:0000256" key="2">
    <source>
        <dbReference type="SAM" id="SignalP"/>
    </source>
</evidence>
<evidence type="ECO:0000313" key="4">
    <source>
        <dbReference type="Proteomes" id="UP001611383"/>
    </source>
</evidence>
<evidence type="ECO:0008006" key="5">
    <source>
        <dbReference type="Google" id="ProtNLM"/>
    </source>
</evidence>
<name>A0ABY9X5T8_9BACT</name>
<feature type="signal peptide" evidence="2">
    <location>
        <begin position="1"/>
        <end position="19"/>
    </location>
</feature>
<dbReference type="PROSITE" id="PS51257">
    <property type="entry name" value="PROKAR_LIPOPROTEIN"/>
    <property type="match status" value="1"/>
</dbReference>
<dbReference type="RefSeq" id="WP_395810071.1">
    <property type="nucleotide sequence ID" value="NZ_CP043494.1"/>
</dbReference>
<organism evidence="3 4">
    <name type="scientific">Archangium minus</name>
    <dbReference type="NCBI Taxonomy" id="83450"/>
    <lineage>
        <taxon>Bacteria</taxon>
        <taxon>Pseudomonadati</taxon>
        <taxon>Myxococcota</taxon>
        <taxon>Myxococcia</taxon>
        <taxon>Myxococcales</taxon>
        <taxon>Cystobacterineae</taxon>
        <taxon>Archangiaceae</taxon>
        <taxon>Archangium</taxon>
    </lineage>
</organism>
<dbReference type="Proteomes" id="UP001611383">
    <property type="component" value="Chromosome"/>
</dbReference>
<dbReference type="InterPro" id="IPR025921">
    <property type="entry name" value="HmuY"/>
</dbReference>
<sequence>MKNCLWKTTLLTLSLTLAACDTSEPEPEPQQPPAEAPRCEASPVRCAEQGIDALNLLTTVSTGELREEGTTPGEFHTYVDARAGGTSPKQSYTYARFTPQGLGRVEVDDQAALASTDWDIAFRRYNIRVNSGVSGPSCIAVAQTPEGTTFDSVKAVDSTWEFRTENYFTDSCEVISGEASLGSPETLLGGFWTYQACLAMTGDVFVVRLADGRHVKLEVTHYYDPAPQQTCNQTGEVPQPSGAAQIRVRWAFLP</sequence>
<dbReference type="CDD" id="cd12105">
    <property type="entry name" value="HmuY"/>
    <property type="match status" value="1"/>
</dbReference>
<gene>
    <name evidence="3" type="ORF">F0U60_46100</name>
</gene>
<proteinExistence type="predicted"/>
<evidence type="ECO:0000256" key="1">
    <source>
        <dbReference type="SAM" id="MobiDB-lite"/>
    </source>
</evidence>
<accession>A0ABY9X5T8</accession>
<reference evidence="3 4" key="1">
    <citation type="submission" date="2019-08" db="EMBL/GenBank/DDBJ databases">
        <title>Archangium and Cystobacter genomes.</title>
        <authorList>
            <person name="Chen I.-C.K."/>
            <person name="Wielgoss S."/>
        </authorList>
    </citation>
    <scope>NUCLEOTIDE SEQUENCE [LARGE SCALE GENOMIC DNA]</scope>
    <source>
        <strain evidence="3 4">Cbm 6</strain>
    </source>
</reference>
<feature type="region of interest" description="Disordered" evidence="1">
    <location>
        <begin position="21"/>
        <end position="40"/>
    </location>
</feature>
<dbReference type="EMBL" id="CP043494">
    <property type="protein sequence ID" value="WNG50684.1"/>
    <property type="molecule type" value="Genomic_DNA"/>
</dbReference>
<dbReference type="Pfam" id="PF14064">
    <property type="entry name" value="HmuY"/>
    <property type="match status" value="1"/>
</dbReference>